<dbReference type="Proteomes" id="UP000193710">
    <property type="component" value="Unassembled WGS sequence"/>
</dbReference>
<dbReference type="EMBL" id="LQPY01000023">
    <property type="protein sequence ID" value="ORX03322.1"/>
    <property type="molecule type" value="Genomic_DNA"/>
</dbReference>
<reference evidence="1" key="1">
    <citation type="journal article" date="2014" name="Genome Announc.">
        <title>Draft Genome Sequence of Mycobacterium triplex DSM 44626.</title>
        <authorList>
            <person name="Sassi M."/>
            <person name="Croce O."/>
            <person name="Robert C."/>
            <person name="Raoult D."/>
            <person name="Drancourt M."/>
        </authorList>
    </citation>
    <scope>NUCLEOTIDE SEQUENCE [LARGE SCALE GENOMIC DNA]</scope>
    <source>
        <strain evidence="1">DSM 44626</strain>
    </source>
</reference>
<gene>
    <name evidence="2" type="ORF">AWC29_01285</name>
    <name evidence="1" type="ORF">BN973_05591</name>
</gene>
<dbReference type="Proteomes" id="UP000028880">
    <property type="component" value="Unassembled WGS sequence"/>
</dbReference>
<evidence type="ECO:0000313" key="2">
    <source>
        <dbReference type="EMBL" id="ORX03322.1"/>
    </source>
</evidence>
<protein>
    <submittedName>
        <fullName evidence="1">Uncharacterized protein</fullName>
    </submittedName>
</protein>
<sequence length="209" mass="22480">MNATKCAPPRRPRPQSQDFASFVSAVRLHLCAVGEDPETRTRHVAAVLAFTPIERVGQRMRIHFEDGPTALWMAQALAHKDVELIDVGADGGTIVIANPQTVLGRYGFRDGRWLFGQGMPAAVGVSRGAVHAAAHFNRQGMKVACPSASMMLTLTAVMSRLGIHAKPTDGRPRAAVGPGRVPEALARLGIADVGAQYRRLRENTLGDRS</sequence>
<name>A0A024K5U4_9MYCO</name>
<reference evidence="1" key="2">
    <citation type="submission" date="2014-04" db="EMBL/GenBank/DDBJ databases">
        <authorList>
            <person name="Urmite Genomes U."/>
        </authorList>
    </citation>
    <scope>NUCLEOTIDE SEQUENCE</scope>
    <source>
        <strain evidence="1">DSM 44626</strain>
    </source>
</reference>
<keyword evidence="3" id="KW-1185">Reference proteome</keyword>
<proteinExistence type="predicted"/>
<evidence type="ECO:0000313" key="3">
    <source>
        <dbReference type="Proteomes" id="UP000193710"/>
    </source>
</evidence>
<reference evidence="2 3" key="3">
    <citation type="submission" date="2016-01" db="EMBL/GenBank/DDBJ databases">
        <title>The new phylogeny of the genus Mycobacterium.</title>
        <authorList>
            <person name="Tarcisio F."/>
            <person name="Conor M."/>
            <person name="Antonella G."/>
            <person name="Elisabetta G."/>
            <person name="Giulia F.S."/>
            <person name="Sara T."/>
            <person name="Anna F."/>
            <person name="Clotilde B."/>
            <person name="Roberto B."/>
            <person name="Veronica D.S."/>
            <person name="Fabio R."/>
            <person name="Monica P."/>
            <person name="Olivier J."/>
            <person name="Enrico T."/>
            <person name="Nicola S."/>
        </authorList>
    </citation>
    <scope>NUCLEOTIDE SEQUENCE [LARGE SCALE GENOMIC DNA]</scope>
    <source>
        <strain evidence="2 3">DSM 44626</strain>
    </source>
</reference>
<evidence type="ECO:0000313" key="1">
    <source>
        <dbReference type="EMBL" id="CDO91184.1"/>
    </source>
</evidence>
<dbReference type="AlphaFoldDB" id="A0A024K5U4"/>
<dbReference type="EMBL" id="HG964447">
    <property type="protein sequence ID" value="CDO91184.1"/>
    <property type="molecule type" value="Genomic_DNA"/>
</dbReference>
<dbReference type="STRING" id="47839.BN973_05591"/>
<organism evidence="1">
    <name type="scientific">Mycobacterium triplex</name>
    <dbReference type="NCBI Taxonomy" id="47839"/>
    <lineage>
        <taxon>Bacteria</taxon>
        <taxon>Bacillati</taxon>
        <taxon>Actinomycetota</taxon>
        <taxon>Actinomycetes</taxon>
        <taxon>Mycobacteriales</taxon>
        <taxon>Mycobacteriaceae</taxon>
        <taxon>Mycobacterium</taxon>
        <taxon>Mycobacterium simiae complex</taxon>
    </lineage>
</organism>
<dbReference type="OrthoDB" id="4699139at2"/>
<dbReference type="HOGENOM" id="CLU_1319780_0_0_11"/>
<accession>A0A024K5U4</accession>